<dbReference type="AlphaFoldDB" id="A0A0A1UU34"/>
<dbReference type="InterPro" id="IPR021514">
    <property type="entry name" value="DUF3176"/>
</dbReference>
<dbReference type="Pfam" id="PF11374">
    <property type="entry name" value="DUF3176"/>
    <property type="match status" value="1"/>
</dbReference>
<keyword evidence="1" id="KW-0812">Transmembrane</keyword>
<sequence>MSELQLDSKTYNHHPTHAVDEFESPSSNPVEHKRHGIFSPSEWLLEMLSTIGKLVCLAAIIAIFWNMDNKPLSAWNSIVSLNAAISILTTAHGAALMHGVGNFIGQIKWLHFKEGVDRLENLQKFDEASRGPWGSFMFLATVKPNLATLGALITIARFALSPLTQQVVKIEQQLVPKGDAVFGYAHEYNRGLILANNVPDSIPQDPGLQVAVLRGLYNISSPEVFSCSGECRWEGRYVSLGFKTECTNVTQATLDTSQCAKAYDNPSLTLCNMTTPSGLGISTRYVETDLTTTYCMNVSSRWESDDELRTRLPEIARFALYRSTSDGNFNAWDLMSTPMPERTAAHSHLSKPESLEPNPKNPWDFITNDDGMKSPARVQLNTSKVQGTPALAISLSDLSALQVYLESDSIASEWVSGNWVNKKSGLSAALSGNVDVGKRFEMMALSMTSYLRSGPNSIPAAGTSFSSQPFVSARWPYLIGPGIIQSAALLFTMMAIAGNRKSRNVPLWKSSALAVLACHYDSQSGKIQAIGMTVDMKEMENTAEKSLAQLE</sequence>
<evidence type="ECO:0000256" key="1">
    <source>
        <dbReference type="SAM" id="Phobius"/>
    </source>
</evidence>
<reference evidence="2 3" key="1">
    <citation type="submission" date="2014-02" db="EMBL/GenBank/DDBJ databases">
        <title>The genome sequence of the entomopathogenic fungus Metarhizium robertsii ARSEF 2575.</title>
        <authorList>
            <person name="Giuliano Garisto Donzelli B."/>
            <person name="Roe B.A."/>
            <person name="Macmil S.L."/>
            <person name="Krasnoff S.B."/>
            <person name="Gibson D.M."/>
        </authorList>
    </citation>
    <scope>NUCLEOTIDE SEQUENCE [LARGE SCALE GENOMIC DNA]</scope>
    <source>
        <strain evidence="2 3">ARSEF 2575</strain>
    </source>
</reference>
<accession>A0A0A1UU34</accession>
<dbReference type="EMBL" id="JELW01000014">
    <property type="protein sequence ID" value="EXV00256.1"/>
    <property type="molecule type" value="Genomic_DNA"/>
</dbReference>
<protein>
    <submittedName>
        <fullName evidence="2">DUF3176 domain protein</fullName>
    </submittedName>
</protein>
<dbReference type="PANTHER" id="PTHR35394">
    <property type="entry name" value="DUF3176 DOMAIN-CONTAINING PROTEIN"/>
    <property type="match status" value="1"/>
</dbReference>
<keyword evidence="1" id="KW-1133">Transmembrane helix</keyword>
<proteinExistence type="predicted"/>
<evidence type="ECO:0000313" key="2">
    <source>
        <dbReference type="EMBL" id="EXV00256.1"/>
    </source>
</evidence>
<dbReference type="PANTHER" id="PTHR35394:SF5">
    <property type="entry name" value="DUF3176 DOMAIN-CONTAINING PROTEIN"/>
    <property type="match status" value="1"/>
</dbReference>
<name>A0A0A1UU34_9HYPO</name>
<dbReference type="OrthoDB" id="4961113at2759"/>
<organism evidence="2 3">
    <name type="scientific">Metarhizium robertsii</name>
    <dbReference type="NCBI Taxonomy" id="568076"/>
    <lineage>
        <taxon>Eukaryota</taxon>
        <taxon>Fungi</taxon>
        <taxon>Dikarya</taxon>
        <taxon>Ascomycota</taxon>
        <taxon>Pezizomycotina</taxon>
        <taxon>Sordariomycetes</taxon>
        <taxon>Hypocreomycetidae</taxon>
        <taxon>Hypocreales</taxon>
        <taxon>Clavicipitaceae</taxon>
        <taxon>Metarhizium</taxon>
    </lineage>
</organism>
<dbReference type="HOGENOM" id="CLU_015092_2_0_1"/>
<feature type="transmembrane region" description="Helical" evidence="1">
    <location>
        <begin position="43"/>
        <end position="65"/>
    </location>
</feature>
<dbReference type="Proteomes" id="UP000030151">
    <property type="component" value="Unassembled WGS sequence"/>
</dbReference>
<gene>
    <name evidence="2" type="ORF">X797_006703</name>
</gene>
<dbReference type="eggNOG" id="ENOG502SNDZ">
    <property type="taxonomic scope" value="Eukaryota"/>
</dbReference>
<keyword evidence="1" id="KW-0472">Membrane</keyword>
<evidence type="ECO:0000313" key="3">
    <source>
        <dbReference type="Proteomes" id="UP000030151"/>
    </source>
</evidence>
<comment type="caution">
    <text evidence="2">The sequence shown here is derived from an EMBL/GenBank/DDBJ whole genome shotgun (WGS) entry which is preliminary data.</text>
</comment>